<feature type="compositionally biased region" description="Basic and acidic residues" evidence="1">
    <location>
        <begin position="108"/>
        <end position="118"/>
    </location>
</feature>
<protein>
    <submittedName>
        <fullName evidence="2">Uncharacterized protein</fullName>
    </submittedName>
</protein>
<organism evidence="2 3">
    <name type="scientific">Pleurodeles waltl</name>
    <name type="common">Iberian ribbed newt</name>
    <dbReference type="NCBI Taxonomy" id="8319"/>
    <lineage>
        <taxon>Eukaryota</taxon>
        <taxon>Metazoa</taxon>
        <taxon>Chordata</taxon>
        <taxon>Craniata</taxon>
        <taxon>Vertebrata</taxon>
        <taxon>Euteleostomi</taxon>
        <taxon>Amphibia</taxon>
        <taxon>Batrachia</taxon>
        <taxon>Caudata</taxon>
        <taxon>Salamandroidea</taxon>
        <taxon>Salamandridae</taxon>
        <taxon>Pleurodelinae</taxon>
        <taxon>Pleurodeles</taxon>
    </lineage>
</organism>
<gene>
    <name evidence="2" type="ORF">NDU88_003606</name>
</gene>
<evidence type="ECO:0000313" key="2">
    <source>
        <dbReference type="EMBL" id="KAJ1106203.1"/>
    </source>
</evidence>
<keyword evidence="3" id="KW-1185">Reference proteome</keyword>
<feature type="region of interest" description="Disordered" evidence="1">
    <location>
        <begin position="92"/>
        <end position="118"/>
    </location>
</feature>
<sequence length="118" mass="12715">MVIGSAEDSHGVPEQHTRASVTQLFGGRGCGQMANGSCCRDHRNKAPKASGESSERRAPNKALADPSQGGGPVTVRWARTHHLQALREEGPIYGGLRNRGSTRSKIWSGRERNTLRGV</sequence>
<feature type="compositionally biased region" description="Basic and acidic residues" evidence="1">
    <location>
        <begin position="7"/>
        <end position="17"/>
    </location>
</feature>
<accession>A0AAV7MW29</accession>
<proteinExistence type="predicted"/>
<comment type="caution">
    <text evidence="2">The sequence shown here is derived from an EMBL/GenBank/DDBJ whole genome shotgun (WGS) entry which is preliminary data.</text>
</comment>
<name>A0AAV7MW29_PLEWA</name>
<dbReference type="AlphaFoldDB" id="A0AAV7MW29"/>
<feature type="region of interest" description="Disordered" evidence="1">
    <location>
        <begin position="1"/>
        <end position="73"/>
    </location>
</feature>
<evidence type="ECO:0000313" key="3">
    <source>
        <dbReference type="Proteomes" id="UP001066276"/>
    </source>
</evidence>
<evidence type="ECO:0000256" key="1">
    <source>
        <dbReference type="SAM" id="MobiDB-lite"/>
    </source>
</evidence>
<dbReference type="Proteomes" id="UP001066276">
    <property type="component" value="Chromosome 9"/>
</dbReference>
<dbReference type="EMBL" id="JANPWB010000013">
    <property type="protein sequence ID" value="KAJ1106203.1"/>
    <property type="molecule type" value="Genomic_DNA"/>
</dbReference>
<reference evidence="2" key="1">
    <citation type="journal article" date="2022" name="bioRxiv">
        <title>Sequencing and chromosome-scale assembly of the giantPleurodeles waltlgenome.</title>
        <authorList>
            <person name="Brown T."/>
            <person name="Elewa A."/>
            <person name="Iarovenko S."/>
            <person name="Subramanian E."/>
            <person name="Araus A.J."/>
            <person name="Petzold A."/>
            <person name="Susuki M."/>
            <person name="Suzuki K.-i.T."/>
            <person name="Hayashi T."/>
            <person name="Toyoda A."/>
            <person name="Oliveira C."/>
            <person name="Osipova E."/>
            <person name="Leigh N.D."/>
            <person name="Simon A."/>
            <person name="Yun M.H."/>
        </authorList>
    </citation>
    <scope>NUCLEOTIDE SEQUENCE</scope>
    <source>
        <strain evidence="2">20211129_DDA</strain>
        <tissue evidence="2">Liver</tissue>
    </source>
</reference>